<dbReference type="OrthoDB" id="259025at2"/>
<evidence type="ECO:0000256" key="2">
    <source>
        <dbReference type="ARBA" id="ARBA00022475"/>
    </source>
</evidence>
<proteinExistence type="predicted"/>
<organism evidence="7 8">
    <name type="scientific">Euzebya pacifica</name>
    <dbReference type="NCBI Taxonomy" id="1608957"/>
    <lineage>
        <taxon>Bacteria</taxon>
        <taxon>Bacillati</taxon>
        <taxon>Actinomycetota</taxon>
        <taxon>Nitriliruptoria</taxon>
        <taxon>Euzebyales</taxon>
    </lineage>
</organism>
<evidence type="ECO:0000256" key="6">
    <source>
        <dbReference type="SAM" id="Phobius"/>
    </source>
</evidence>
<dbReference type="GO" id="GO:0005886">
    <property type="term" value="C:plasma membrane"/>
    <property type="evidence" value="ECO:0007669"/>
    <property type="project" value="UniProtKB-SubCell"/>
</dbReference>
<dbReference type="Pfam" id="PF09678">
    <property type="entry name" value="Caa3_CtaG"/>
    <property type="match status" value="1"/>
</dbReference>
<name>A0A346XVJ4_9ACTN</name>
<evidence type="ECO:0000313" key="8">
    <source>
        <dbReference type="Proteomes" id="UP000264006"/>
    </source>
</evidence>
<evidence type="ECO:0000256" key="1">
    <source>
        <dbReference type="ARBA" id="ARBA00004651"/>
    </source>
</evidence>
<keyword evidence="4 6" id="KW-1133">Transmembrane helix</keyword>
<keyword evidence="2" id="KW-1003">Cell membrane</keyword>
<keyword evidence="5 6" id="KW-0472">Membrane</keyword>
<sequence length="275" mass="29609">MTGTTTGVSWTQWTLEPIALLAIVVVGGLYLRGGAQGSAAPDQRRRGAALGAALVLLGIAVMSPLDVAAGRLASAHMVQHLLLGLVVAPLLVLAAPGPRVLRAVPRDVVARGMRIGRVLRIVPGPAWWRRMDVAWLANIAVLWGWHAAVPYDAALRNELVHVLQHGSWLLAGWLWWRVVLRHRTAQPGIRLLFVFTTAMATVFLAALMTFAGTAWYDGYRGIADTTGLTPLADQQLAGALMWVPGGLVYPATALWLLVGWLRAIDLESQQPRAAA</sequence>
<keyword evidence="3 6" id="KW-0812">Transmembrane</keyword>
<feature type="transmembrane region" description="Helical" evidence="6">
    <location>
        <begin position="236"/>
        <end position="261"/>
    </location>
</feature>
<protein>
    <recommendedName>
        <fullName evidence="9">Cytochrome c oxidase assembly protein</fullName>
    </recommendedName>
</protein>
<dbReference type="AlphaFoldDB" id="A0A346XVJ4"/>
<feature type="transmembrane region" description="Helical" evidence="6">
    <location>
        <begin position="77"/>
        <end position="96"/>
    </location>
</feature>
<dbReference type="EMBL" id="CP031165">
    <property type="protein sequence ID" value="AXV06241.1"/>
    <property type="molecule type" value="Genomic_DNA"/>
</dbReference>
<evidence type="ECO:0000256" key="4">
    <source>
        <dbReference type="ARBA" id="ARBA00022989"/>
    </source>
</evidence>
<comment type="subcellular location">
    <subcellularLocation>
        <location evidence="1">Cell membrane</location>
        <topology evidence="1">Multi-pass membrane protein</topology>
    </subcellularLocation>
</comment>
<dbReference type="Proteomes" id="UP000264006">
    <property type="component" value="Chromosome"/>
</dbReference>
<feature type="transmembrane region" description="Helical" evidence="6">
    <location>
        <begin position="47"/>
        <end position="65"/>
    </location>
</feature>
<evidence type="ECO:0000256" key="3">
    <source>
        <dbReference type="ARBA" id="ARBA00022692"/>
    </source>
</evidence>
<reference evidence="7 8" key="1">
    <citation type="submission" date="2018-09" db="EMBL/GenBank/DDBJ databases">
        <title>Complete genome sequence of Euzebya sp. DY32-46 isolated from seawater of Pacific Ocean.</title>
        <authorList>
            <person name="Xu L."/>
            <person name="Wu Y.-H."/>
            <person name="Xu X.-W."/>
        </authorList>
    </citation>
    <scope>NUCLEOTIDE SEQUENCE [LARGE SCALE GENOMIC DNA]</scope>
    <source>
        <strain evidence="7 8">DY32-46</strain>
    </source>
</reference>
<accession>A0A346XVJ4</accession>
<dbReference type="RefSeq" id="WP_114590929.1">
    <property type="nucleotide sequence ID" value="NZ_CP031165.1"/>
</dbReference>
<evidence type="ECO:0008006" key="9">
    <source>
        <dbReference type="Google" id="ProtNLM"/>
    </source>
</evidence>
<evidence type="ECO:0000313" key="7">
    <source>
        <dbReference type="EMBL" id="AXV06241.1"/>
    </source>
</evidence>
<gene>
    <name evidence="7" type="ORF">DVS28_a1548</name>
</gene>
<keyword evidence="8" id="KW-1185">Reference proteome</keyword>
<dbReference type="KEGG" id="euz:DVS28_a1548"/>
<dbReference type="InterPro" id="IPR019108">
    <property type="entry name" value="Caa3_assmbl_CtaG-rel"/>
</dbReference>
<feature type="transmembrane region" description="Helical" evidence="6">
    <location>
        <begin position="18"/>
        <end position="35"/>
    </location>
</feature>
<evidence type="ECO:0000256" key="5">
    <source>
        <dbReference type="ARBA" id="ARBA00023136"/>
    </source>
</evidence>
<feature type="transmembrane region" description="Helical" evidence="6">
    <location>
        <begin position="191"/>
        <end position="216"/>
    </location>
</feature>